<organism evidence="2 3">
    <name type="scientific">Protopolystoma xenopodis</name>
    <dbReference type="NCBI Taxonomy" id="117903"/>
    <lineage>
        <taxon>Eukaryota</taxon>
        <taxon>Metazoa</taxon>
        <taxon>Spiralia</taxon>
        <taxon>Lophotrochozoa</taxon>
        <taxon>Platyhelminthes</taxon>
        <taxon>Monogenea</taxon>
        <taxon>Polyopisthocotylea</taxon>
        <taxon>Polystomatidea</taxon>
        <taxon>Polystomatidae</taxon>
        <taxon>Protopolystoma</taxon>
    </lineage>
</organism>
<sequence>MLSCPPWLPILAGDCSCLPRVALQATVVDLDPKPLSKLKERPSVDNQIVEAFLAAVADTRQTTETPTNTADSGEASSLFSQNNSSK</sequence>
<keyword evidence="3" id="KW-1185">Reference proteome</keyword>
<gene>
    <name evidence="2" type="ORF">PXEA_LOCUS12433</name>
</gene>
<dbReference type="Proteomes" id="UP000784294">
    <property type="component" value="Unassembled WGS sequence"/>
</dbReference>
<evidence type="ECO:0000313" key="3">
    <source>
        <dbReference type="Proteomes" id="UP000784294"/>
    </source>
</evidence>
<dbReference type="EMBL" id="CAAALY010039583">
    <property type="protein sequence ID" value="VEL18993.1"/>
    <property type="molecule type" value="Genomic_DNA"/>
</dbReference>
<evidence type="ECO:0000256" key="1">
    <source>
        <dbReference type="SAM" id="MobiDB-lite"/>
    </source>
</evidence>
<proteinExistence type="predicted"/>
<evidence type="ECO:0008006" key="4">
    <source>
        <dbReference type="Google" id="ProtNLM"/>
    </source>
</evidence>
<protein>
    <recommendedName>
        <fullName evidence="4">Inositol-pentakisphosphate 2-kinase</fullName>
    </recommendedName>
</protein>
<evidence type="ECO:0000313" key="2">
    <source>
        <dbReference type="EMBL" id="VEL18993.1"/>
    </source>
</evidence>
<dbReference type="AlphaFoldDB" id="A0A3S5AKP7"/>
<accession>A0A3S5AKP7</accession>
<feature type="region of interest" description="Disordered" evidence="1">
    <location>
        <begin position="59"/>
        <end position="86"/>
    </location>
</feature>
<dbReference type="OrthoDB" id="272370at2759"/>
<name>A0A3S5AKP7_9PLAT</name>
<reference evidence="2" key="1">
    <citation type="submission" date="2018-11" db="EMBL/GenBank/DDBJ databases">
        <authorList>
            <consortium name="Pathogen Informatics"/>
        </authorList>
    </citation>
    <scope>NUCLEOTIDE SEQUENCE</scope>
</reference>
<comment type="caution">
    <text evidence="2">The sequence shown here is derived from an EMBL/GenBank/DDBJ whole genome shotgun (WGS) entry which is preliminary data.</text>
</comment>